<dbReference type="AlphaFoldDB" id="A0A8B9ERY5"/>
<reference evidence="1" key="2">
    <citation type="submission" date="2025-09" db="UniProtKB">
        <authorList>
            <consortium name="Ensembl"/>
        </authorList>
    </citation>
    <scope>IDENTIFICATION</scope>
</reference>
<sequence>MDERLLRALGGLSLQPPPRRRFGKSLVLLRGLPGSGKSTLASKAGLRGGNGNGVWEPPLSAAGTCCWLGRGAGASQEARKGFGASLLQPRGAASRTRCPSHGGRWFSGISAQRCDSSKPLNHPSHGIWCSVKSTGLGLSILWLIADGKAVPLSRSENCQGLGLLVSCCLSPSGVR</sequence>
<proteinExistence type="predicted"/>
<keyword evidence="2" id="KW-1185">Reference proteome</keyword>
<organism evidence="1 2">
    <name type="scientific">Anser cygnoides</name>
    <name type="common">Swan goose</name>
    <dbReference type="NCBI Taxonomy" id="8845"/>
    <lineage>
        <taxon>Eukaryota</taxon>
        <taxon>Metazoa</taxon>
        <taxon>Chordata</taxon>
        <taxon>Craniata</taxon>
        <taxon>Vertebrata</taxon>
        <taxon>Euteleostomi</taxon>
        <taxon>Archelosauria</taxon>
        <taxon>Archosauria</taxon>
        <taxon>Dinosauria</taxon>
        <taxon>Saurischia</taxon>
        <taxon>Theropoda</taxon>
        <taxon>Coelurosauria</taxon>
        <taxon>Aves</taxon>
        <taxon>Neognathae</taxon>
        <taxon>Galloanserae</taxon>
        <taxon>Anseriformes</taxon>
        <taxon>Anatidae</taxon>
        <taxon>Anserinae</taxon>
        <taxon>Anser</taxon>
    </lineage>
</organism>
<name>A0A8B9ERY5_ANSCY</name>
<dbReference type="Ensembl" id="ENSACDT00005028947.1">
    <property type="protein sequence ID" value="ENSACDP00005024212.1"/>
    <property type="gene ID" value="ENSACDG00005017583.1"/>
</dbReference>
<dbReference type="Proteomes" id="UP000694521">
    <property type="component" value="Unplaced"/>
</dbReference>
<evidence type="ECO:0000313" key="2">
    <source>
        <dbReference type="Proteomes" id="UP000694521"/>
    </source>
</evidence>
<evidence type="ECO:0000313" key="1">
    <source>
        <dbReference type="Ensembl" id="ENSACDP00005024212.1"/>
    </source>
</evidence>
<reference evidence="1" key="1">
    <citation type="submission" date="2025-08" db="UniProtKB">
        <authorList>
            <consortium name="Ensembl"/>
        </authorList>
    </citation>
    <scope>IDENTIFICATION</scope>
</reference>
<protein>
    <submittedName>
        <fullName evidence="1">Uncharacterized protein</fullName>
    </submittedName>
</protein>
<accession>A0A8B9ERY5</accession>